<accession>A0A8H6RT90</accession>
<evidence type="ECO:0000313" key="3">
    <source>
        <dbReference type="Proteomes" id="UP000660729"/>
    </source>
</evidence>
<dbReference type="EMBL" id="JABCIY010000036">
    <property type="protein sequence ID" value="KAF7195831.1"/>
    <property type="molecule type" value="Genomic_DNA"/>
</dbReference>
<dbReference type="Gene3D" id="3.40.50.1820">
    <property type="entry name" value="alpha/beta hydrolase"/>
    <property type="match status" value="1"/>
</dbReference>
<dbReference type="InterPro" id="IPR029058">
    <property type="entry name" value="AB_hydrolase_fold"/>
</dbReference>
<dbReference type="InterPro" id="IPR000073">
    <property type="entry name" value="AB_hydrolase_1"/>
</dbReference>
<sequence>MRISPFIYAGLGSTMHLATINETTSPIPAIPAGIEAPNTSGFRNPTVHTSGGGAAICASGLITVNGTTTHNFKLPQSLIPANQTLLTSSILSVFVPGGASKPTPPFDTISEDFTIGASLCMPSNATQHPPNTVEFLTHGTGFDRYYWDFAPGYSYVDTAIASNHAVFFYDRLGNGLSDHADPLIVQAPLQLELAHAMINMLRNDHKFKKVIGVGHSFGSILTQGLNWAYPDLLDASVLTGYGVNTTTIATLGFDFGSNPTIASIADSERFAGLSNGYTCSESVRGTQLDYLSSTPDSFDPAILAQAFAQRGLQSAGEMASAPVGGVAKNYTKPLFVINGEQDFPFCLGNCSYPQDQAAAVREAMYPAVKASGFGSYLVPNAGHGLNLHYSAQQAYEVIQTFLSKHGF</sequence>
<proteinExistence type="predicted"/>
<dbReference type="OrthoDB" id="190201at2759"/>
<keyword evidence="3" id="KW-1185">Reference proteome</keyword>
<evidence type="ECO:0000313" key="2">
    <source>
        <dbReference type="EMBL" id="KAF7195831.1"/>
    </source>
</evidence>
<dbReference type="SUPFAM" id="SSF53474">
    <property type="entry name" value="alpha/beta-Hydrolases"/>
    <property type="match status" value="1"/>
</dbReference>
<dbReference type="Proteomes" id="UP000660729">
    <property type="component" value="Unassembled WGS sequence"/>
</dbReference>
<evidence type="ECO:0000259" key="1">
    <source>
        <dbReference type="Pfam" id="PF12697"/>
    </source>
</evidence>
<comment type="caution">
    <text evidence="2">The sequence shown here is derived from an EMBL/GenBank/DDBJ whole genome shotgun (WGS) entry which is preliminary data.</text>
</comment>
<feature type="domain" description="AB hydrolase-1" evidence="1">
    <location>
        <begin position="136"/>
        <end position="388"/>
    </location>
</feature>
<protein>
    <recommendedName>
        <fullName evidence="1">AB hydrolase-1 domain-containing protein</fullName>
    </recommendedName>
</protein>
<dbReference type="Pfam" id="PF12697">
    <property type="entry name" value="Abhydrolase_6"/>
    <property type="match status" value="1"/>
</dbReference>
<name>A0A8H6RT90_9PEZI</name>
<dbReference type="AlphaFoldDB" id="A0A8H6RT90"/>
<organism evidence="2 3">
    <name type="scientific">Pseudocercospora fuligena</name>
    <dbReference type="NCBI Taxonomy" id="685502"/>
    <lineage>
        <taxon>Eukaryota</taxon>
        <taxon>Fungi</taxon>
        <taxon>Dikarya</taxon>
        <taxon>Ascomycota</taxon>
        <taxon>Pezizomycotina</taxon>
        <taxon>Dothideomycetes</taxon>
        <taxon>Dothideomycetidae</taxon>
        <taxon>Mycosphaerellales</taxon>
        <taxon>Mycosphaerellaceae</taxon>
        <taxon>Pseudocercospora</taxon>
    </lineage>
</organism>
<reference evidence="2" key="1">
    <citation type="submission" date="2020-04" db="EMBL/GenBank/DDBJ databases">
        <title>Draft genome resource of the tomato pathogen Pseudocercospora fuligena.</title>
        <authorList>
            <person name="Zaccaron A."/>
        </authorList>
    </citation>
    <scope>NUCLEOTIDE SEQUENCE</scope>
    <source>
        <strain evidence="2">PF001</strain>
    </source>
</reference>
<gene>
    <name evidence="2" type="ORF">HII31_02848</name>
</gene>